<organism evidence="1 2">
    <name type="scientific">Mycena albidolilacea</name>
    <dbReference type="NCBI Taxonomy" id="1033008"/>
    <lineage>
        <taxon>Eukaryota</taxon>
        <taxon>Fungi</taxon>
        <taxon>Dikarya</taxon>
        <taxon>Basidiomycota</taxon>
        <taxon>Agaricomycotina</taxon>
        <taxon>Agaricomycetes</taxon>
        <taxon>Agaricomycetidae</taxon>
        <taxon>Agaricales</taxon>
        <taxon>Marasmiineae</taxon>
        <taxon>Mycenaceae</taxon>
        <taxon>Mycena</taxon>
    </lineage>
</organism>
<evidence type="ECO:0000313" key="2">
    <source>
        <dbReference type="Proteomes" id="UP001218218"/>
    </source>
</evidence>
<keyword evidence="2" id="KW-1185">Reference proteome</keyword>
<dbReference type="Proteomes" id="UP001218218">
    <property type="component" value="Unassembled WGS sequence"/>
</dbReference>
<reference evidence="1" key="1">
    <citation type="submission" date="2023-03" db="EMBL/GenBank/DDBJ databases">
        <title>Massive genome expansion in bonnet fungi (Mycena s.s.) driven by repeated elements and novel gene families across ecological guilds.</title>
        <authorList>
            <consortium name="Lawrence Berkeley National Laboratory"/>
            <person name="Harder C.B."/>
            <person name="Miyauchi S."/>
            <person name="Viragh M."/>
            <person name="Kuo A."/>
            <person name="Thoen E."/>
            <person name="Andreopoulos B."/>
            <person name="Lu D."/>
            <person name="Skrede I."/>
            <person name="Drula E."/>
            <person name="Henrissat B."/>
            <person name="Morin E."/>
            <person name="Kohler A."/>
            <person name="Barry K."/>
            <person name="LaButti K."/>
            <person name="Morin E."/>
            <person name="Salamov A."/>
            <person name="Lipzen A."/>
            <person name="Mereny Z."/>
            <person name="Hegedus B."/>
            <person name="Baldrian P."/>
            <person name="Stursova M."/>
            <person name="Weitz H."/>
            <person name="Taylor A."/>
            <person name="Grigoriev I.V."/>
            <person name="Nagy L.G."/>
            <person name="Martin F."/>
            <person name="Kauserud H."/>
        </authorList>
    </citation>
    <scope>NUCLEOTIDE SEQUENCE</scope>
    <source>
        <strain evidence="1">CBHHK002</strain>
    </source>
</reference>
<sequence>MNGGCWLPAVLEATGCKSVDGNCPTKLAAVARVGVAEALAGKWDEVNGFRAGLDLIRCARCFSGAESRRVVPADEDSGTDRTSALSLQTEVIDTWDQGGAGGEARQRQRRL</sequence>
<dbReference type="AlphaFoldDB" id="A0AAD7AJU1"/>
<proteinExistence type="predicted"/>
<accession>A0AAD7AJU1</accession>
<gene>
    <name evidence="1" type="ORF">DFH08DRAFT_801557</name>
</gene>
<dbReference type="EMBL" id="JARIHO010000006">
    <property type="protein sequence ID" value="KAJ7359795.1"/>
    <property type="molecule type" value="Genomic_DNA"/>
</dbReference>
<comment type="caution">
    <text evidence="1">The sequence shown here is derived from an EMBL/GenBank/DDBJ whole genome shotgun (WGS) entry which is preliminary data.</text>
</comment>
<name>A0AAD7AJU1_9AGAR</name>
<evidence type="ECO:0000313" key="1">
    <source>
        <dbReference type="EMBL" id="KAJ7359795.1"/>
    </source>
</evidence>
<protein>
    <submittedName>
        <fullName evidence="1">Uncharacterized protein</fullName>
    </submittedName>
</protein>